<dbReference type="InterPro" id="IPR013196">
    <property type="entry name" value="HTH_11"/>
</dbReference>
<accession>A0A7K1V1V5</accession>
<evidence type="ECO:0000256" key="2">
    <source>
        <dbReference type="ARBA" id="ARBA00023163"/>
    </source>
</evidence>
<dbReference type="InterPro" id="IPR051534">
    <property type="entry name" value="CBASS_pafABC_assoc_protein"/>
</dbReference>
<dbReference type="SUPFAM" id="SSF46785">
    <property type="entry name" value="Winged helix' DNA-binding domain"/>
    <property type="match status" value="1"/>
</dbReference>
<organism evidence="4 5">
    <name type="scientific">Nocardia terrae</name>
    <dbReference type="NCBI Taxonomy" id="2675851"/>
    <lineage>
        <taxon>Bacteria</taxon>
        <taxon>Bacillati</taxon>
        <taxon>Actinomycetota</taxon>
        <taxon>Actinomycetes</taxon>
        <taxon>Mycobacteriales</taxon>
        <taxon>Nocardiaceae</taxon>
        <taxon>Nocardia</taxon>
    </lineage>
</organism>
<dbReference type="PANTHER" id="PTHR34580">
    <property type="match status" value="1"/>
</dbReference>
<dbReference type="PANTHER" id="PTHR34580:SF1">
    <property type="entry name" value="PROTEIN PAFC"/>
    <property type="match status" value="1"/>
</dbReference>
<dbReference type="PIRSF" id="PIRSF016838">
    <property type="entry name" value="PafC"/>
    <property type="match status" value="1"/>
</dbReference>
<evidence type="ECO:0000259" key="3">
    <source>
        <dbReference type="PROSITE" id="PS51000"/>
    </source>
</evidence>
<dbReference type="PROSITE" id="PS51000">
    <property type="entry name" value="HTH_DEOR_2"/>
    <property type="match status" value="1"/>
</dbReference>
<protein>
    <submittedName>
        <fullName evidence="4">WYL domain-containing protein</fullName>
    </submittedName>
</protein>
<dbReference type="PROSITE" id="PS52050">
    <property type="entry name" value="WYL"/>
    <property type="match status" value="1"/>
</dbReference>
<keyword evidence="1" id="KW-0805">Transcription regulation</keyword>
<keyword evidence="5" id="KW-1185">Reference proteome</keyword>
<dbReference type="Pfam" id="PF13280">
    <property type="entry name" value="WYL"/>
    <property type="match status" value="1"/>
</dbReference>
<evidence type="ECO:0000313" key="4">
    <source>
        <dbReference type="EMBL" id="MVU80409.1"/>
    </source>
</evidence>
<sequence>MRASRLMSILLLLQTRDRVTAQELAEQLEVSVRTVYRDMESLSAAGIPVYGDPGHDGGYRLLDGFRAKLNLLTTDEAESLFLAGLPSAASDLGLGAIVTAANLKVMSALPPELRDRAGRVAERFHLDAPGWYSESEPTPYLTTVADAVWNERALRFNYIRWATPHLVTRTTEPLGLVLKSGNWYLVGHSDTRIRTYRISRIMELQVLDDPVTRPPDLSLAAYWSTYLESFDQRRHHDSARIRLNAETFDRLPELLDPAAARAARASATAPDATGLREIDFPIESFDRALPDLLRLGAGAEVLAPAPLRARMATETAAMARAYR</sequence>
<gene>
    <name evidence="4" type="ORF">GPX89_24560</name>
</gene>
<dbReference type="InterPro" id="IPR026881">
    <property type="entry name" value="WYL_dom"/>
</dbReference>
<dbReference type="AlphaFoldDB" id="A0A7K1V1V5"/>
<dbReference type="EMBL" id="WRPP01000005">
    <property type="protein sequence ID" value="MVU80409.1"/>
    <property type="molecule type" value="Genomic_DNA"/>
</dbReference>
<reference evidence="4 5" key="1">
    <citation type="submission" date="2019-12" db="EMBL/GenBank/DDBJ databases">
        <title>Nocardia sp. nov. ET3-3 isolated from soil.</title>
        <authorList>
            <person name="Kanchanasin P."/>
            <person name="Tanasupawat S."/>
            <person name="Yuki M."/>
            <person name="Kudo T."/>
        </authorList>
    </citation>
    <scope>NUCLEOTIDE SEQUENCE [LARGE SCALE GENOMIC DNA]</scope>
    <source>
        <strain evidence="4 5">ET3-3</strain>
    </source>
</reference>
<evidence type="ECO:0000313" key="5">
    <source>
        <dbReference type="Proteomes" id="UP000466794"/>
    </source>
</evidence>
<dbReference type="InterPro" id="IPR036388">
    <property type="entry name" value="WH-like_DNA-bd_sf"/>
</dbReference>
<dbReference type="InterPro" id="IPR028349">
    <property type="entry name" value="PafC-like"/>
</dbReference>
<dbReference type="Pfam" id="PF25583">
    <property type="entry name" value="WCX"/>
    <property type="match status" value="1"/>
</dbReference>
<keyword evidence="2" id="KW-0804">Transcription</keyword>
<dbReference type="Pfam" id="PF08279">
    <property type="entry name" value="HTH_11"/>
    <property type="match status" value="1"/>
</dbReference>
<dbReference type="GO" id="GO:0003700">
    <property type="term" value="F:DNA-binding transcription factor activity"/>
    <property type="evidence" value="ECO:0007669"/>
    <property type="project" value="InterPro"/>
</dbReference>
<dbReference type="InterPro" id="IPR001034">
    <property type="entry name" value="DeoR_HTH"/>
</dbReference>
<dbReference type="Proteomes" id="UP000466794">
    <property type="component" value="Unassembled WGS sequence"/>
</dbReference>
<name>A0A7K1V1V5_9NOCA</name>
<feature type="domain" description="HTH deoR-type" evidence="3">
    <location>
        <begin position="2"/>
        <end position="57"/>
    </location>
</feature>
<dbReference type="RefSeq" id="WP_157390057.1">
    <property type="nucleotide sequence ID" value="NZ_WRPP01000005.1"/>
</dbReference>
<evidence type="ECO:0000256" key="1">
    <source>
        <dbReference type="ARBA" id="ARBA00023015"/>
    </source>
</evidence>
<dbReference type="InterPro" id="IPR036390">
    <property type="entry name" value="WH_DNA-bd_sf"/>
</dbReference>
<dbReference type="InterPro" id="IPR057727">
    <property type="entry name" value="WCX_dom"/>
</dbReference>
<proteinExistence type="predicted"/>
<comment type="caution">
    <text evidence="4">The sequence shown here is derived from an EMBL/GenBank/DDBJ whole genome shotgun (WGS) entry which is preliminary data.</text>
</comment>
<dbReference type="Gene3D" id="1.10.10.10">
    <property type="entry name" value="Winged helix-like DNA-binding domain superfamily/Winged helix DNA-binding domain"/>
    <property type="match status" value="1"/>
</dbReference>